<keyword evidence="4" id="KW-1185">Reference proteome</keyword>
<sequence>MTSFSRTRGSRQRIRTGAVTRNTTAVLAVSFVLSTALSACGSAENRAVGVHPSAGASSSATSEPGRRGTASPAADGDATEGEKDAGASSDSGEVGDIVVAGRATTGVVPLTSKAVPIGEAPEHDLSVKLAAVEWTETKPSMPGEIAGPAVRVEVAVINSGGTYHPLGASVVNLYYGPDRIPASSLSGSGQEDLPDSVPAGQTVTGTYEFAVPEDRPGRVLVEIDVDPQLHVALFEGESSP</sequence>
<evidence type="ECO:0000256" key="1">
    <source>
        <dbReference type="SAM" id="MobiDB-lite"/>
    </source>
</evidence>
<comment type="caution">
    <text evidence="3">The sequence shown here is derived from an EMBL/GenBank/DDBJ whole genome shotgun (WGS) entry which is preliminary data.</text>
</comment>
<gene>
    <name evidence="3" type="ORF">J0911_06025</name>
</gene>
<feature type="chain" id="PRO_5046464134" description="DUF4352 domain-containing protein" evidence="2">
    <location>
        <begin position="39"/>
        <end position="240"/>
    </location>
</feature>
<keyword evidence="2" id="KW-0732">Signal</keyword>
<evidence type="ECO:0000313" key="3">
    <source>
        <dbReference type="EMBL" id="MBO0608587.1"/>
    </source>
</evidence>
<reference evidence="3 4" key="1">
    <citation type="submission" date="2021-03" db="EMBL/GenBank/DDBJ databases">
        <authorList>
            <person name="Xin L."/>
        </authorList>
    </citation>
    <scope>NUCLEOTIDE SEQUENCE [LARGE SCALE GENOMIC DNA]</scope>
    <source>
        <strain evidence="3 4">XHU 5031</strain>
    </source>
</reference>
<evidence type="ECO:0000256" key="2">
    <source>
        <dbReference type="SAM" id="SignalP"/>
    </source>
</evidence>
<protein>
    <recommendedName>
        <fullName evidence="5">DUF4352 domain-containing protein</fullName>
    </recommendedName>
</protein>
<dbReference type="Proteomes" id="UP000664617">
    <property type="component" value="Unassembled WGS sequence"/>
</dbReference>
<evidence type="ECO:0008006" key="5">
    <source>
        <dbReference type="Google" id="ProtNLM"/>
    </source>
</evidence>
<evidence type="ECO:0000313" key="4">
    <source>
        <dbReference type="Proteomes" id="UP000664617"/>
    </source>
</evidence>
<organism evidence="3 4">
    <name type="scientific">Myceligenerans salitolerans</name>
    <dbReference type="NCBI Taxonomy" id="1230528"/>
    <lineage>
        <taxon>Bacteria</taxon>
        <taxon>Bacillati</taxon>
        <taxon>Actinomycetota</taxon>
        <taxon>Actinomycetes</taxon>
        <taxon>Micrococcales</taxon>
        <taxon>Promicromonosporaceae</taxon>
        <taxon>Myceligenerans</taxon>
    </lineage>
</organism>
<proteinExistence type="predicted"/>
<feature type="region of interest" description="Disordered" evidence="1">
    <location>
        <begin position="46"/>
        <end position="93"/>
    </location>
</feature>
<reference evidence="4" key="2">
    <citation type="submission" date="2023-07" db="EMBL/GenBank/DDBJ databases">
        <title>Myceligenerans salitolerans sp. nov., a halotolerant actinomycete isolated from a salt lake in Xinjiang, China.</title>
        <authorList>
            <person name="Guan T."/>
        </authorList>
    </citation>
    <scope>NUCLEOTIDE SEQUENCE [LARGE SCALE GENOMIC DNA]</scope>
    <source>
        <strain evidence="4">XHU 5031</strain>
    </source>
</reference>
<name>A0ABS3I6H3_9MICO</name>
<accession>A0ABS3I6H3</accession>
<dbReference type="EMBL" id="JAFMPK010000027">
    <property type="protein sequence ID" value="MBO0608587.1"/>
    <property type="molecule type" value="Genomic_DNA"/>
</dbReference>
<feature type="signal peptide" evidence="2">
    <location>
        <begin position="1"/>
        <end position="38"/>
    </location>
</feature>
<dbReference type="RefSeq" id="WP_207274561.1">
    <property type="nucleotide sequence ID" value="NZ_JAFMPK010000027.1"/>
</dbReference>